<evidence type="ECO:0000259" key="4">
    <source>
        <dbReference type="Pfam" id="PF01408"/>
    </source>
</evidence>
<feature type="domain" description="GFO/IDH/MocA-like oxidoreductase" evidence="5">
    <location>
        <begin position="129"/>
        <end position="233"/>
    </location>
</feature>
<feature type="region of interest" description="Disordered" evidence="3">
    <location>
        <begin position="239"/>
        <end position="322"/>
    </location>
</feature>
<gene>
    <name evidence="6" type="ORF">SAMN02745244_02150</name>
</gene>
<reference evidence="6 7" key="1">
    <citation type="submission" date="2016-11" db="EMBL/GenBank/DDBJ databases">
        <authorList>
            <person name="Jaros S."/>
            <person name="Januszkiewicz K."/>
            <person name="Wedrychowicz H."/>
        </authorList>
    </citation>
    <scope>NUCLEOTIDE SEQUENCE [LARGE SCALE GENOMIC DNA]</scope>
    <source>
        <strain evidence="6 7">DSM 12906</strain>
    </source>
</reference>
<dbReference type="OrthoDB" id="256869at2"/>
<dbReference type="STRING" id="1123357.SAMN02745244_02150"/>
<dbReference type="EMBL" id="FQZG01000037">
    <property type="protein sequence ID" value="SHJ28869.1"/>
    <property type="molecule type" value="Genomic_DNA"/>
</dbReference>
<dbReference type="Gene3D" id="3.30.360.10">
    <property type="entry name" value="Dihydrodipicolinate Reductase, domain 2"/>
    <property type="match status" value="1"/>
</dbReference>
<dbReference type="Pfam" id="PF22725">
    <property type="entry name" value="GFO_IDH_MocA_C3"/>
    <property type="match status" value="1"/>
</dbReference>
<feature type="compositionally biased region" description="Low complexity" evidence="3">
    <location>
        <begin position="261"/>
        <end position="296"/>
    </location>
</feature>
<evidence type="ECO:0000256" key="1">
    <source>
        <dbReference type="ARBA" id="ARBA00010928"/>
    </source>
</evidence>
<accession>A0A1M6I317</accession>
<dbReference type="GO" id="GO:0000166">
    <property type="term" value="F:nucleotide binding"/>
    <property type="evidence" value="ECO:0007669"/>
    <property type="project" value="InterPro"/>
</dbReference>
<comment type="similarity">
    <text evidence="1">Belongs to the Gfo/Idh/MocA family.</text>
</comment>
<name>A0A1M6I317_9ACTN</name>
<dbReference type="SUPFAM" id="SSF55347">
    <property type="entry name" value="Glyceraldehyde-3-phosphate dehydrogenase-like, C-terminal domain"/>
    <property type="match status" value="1"/>
</dbReference>
<feature type="domain" description="Gfo/Idh/MocA-like oxidoreductase N-terminal" evidence="4">
    <location>
        <begin position="7"/>
        <end position="120"/>
    </location>
</feature>
<organism evidence="6 7">
    <name type="scientific">Tessaracoccus bendigoensis DSM 12906</name>
    <dbReference type="NCBI Taxonomy" id="1123357"/>
    <lineage>
        <taxon>Bacteria</taxon>
        <taxon>Bacillati</taxon>
        <taxon>Actinomycetota</taxon>
        <taxon>Actinomycetes</taxon>
        <taxon>Propionibacteriales</taxon>
        <taxon>Propionibacteriaceae</taxon>
        <taxon>Tessaracoccus</taxon>
    </lineage>
</organism>
<dbReference type="InterPro" id="IPR036291">
    <property type="entry name" value="NAD(P)-bd_dom_sf"/>
</dbReference>
<evidence type="ECO:0000259" key="5">
    <source>
        <dbReference type="Pfam" id="PF22725"/>
    </source>
</evidence>
<sequence length="322" mass="34655">MTKDLIVGLVGVGRIGADHARTISTLKGIKELVLADLQPERAEAVAKELGARVSTPDDIIGEVDVLIIATPTVDHATHLIAAAEAGVPVFCEKPVALDIETTERVRDAVARTGNLTQIGFMRRFDEGYINAKRLLQEGAIGKLHRMHVVTGDFPPPPASYLKGSGYLFKDCTIHDADAIRWVTGKEVDEVFVIGGNLGDPYFGEEGDIDNGVGVLRLEDGTLVTMQVSRYNAAAMTSGWNWPATRRPTPSGSLSTWPSPPRNRTSPSNRRGSGSRTSTHASSRPTSPRSVRSSRPSATEATPSRPSRTRSKLCTSVRHSDAP</sequence>
<dbReference type="PANTHER" id="PTHR42840:SF3">
    <property type="entry name" value="BINDING ROSSMANN FOLD OXIDOREDUCTASE, PUTATIVE (AFU_ORTHOLOGUE AFUA_2G10240)-RELATED"/>
    <property type="match status" value="1"/>
</dbReference>
<evidence type="ECO:0000313" key="6">
    <source>
        <dbReference type="EMBL" id="SHJ28869.1"/>
    </source>
</evidence>
<dbReference type="GO" id="GO:0016491">
    <property type="term" value="F:oxidoreductase activity"/>
    <property type="evidence" value="ECO:0007669"/>
    <property type="project" value="UniProtKB-KW"/>
</dbReference>
<protein>
    <submittedName>
        <fullName evidence="6">Myo-inositol 2-dehydrogenase / D-chiro-inositol 1-dehydrogenase</fullName>
    </submittedName>
</protein>
<dbReference type="PANTHER" id="PTHR42840">
    <property type="entry name" value="NAD(P)-BINDING ROSSMANN-FOLD SUPERFAMILY PROTEIN-RELATED"/>
    <property type="match status" value="1"/>
</dbReference>
<keyword evidence="2" id="KW-0560">Oxidoreductase</keyword>
<dbReference type="Proteomes" id="UP000184512">
    <property type="component" value="Unassembled WGS sequence"/>
</dbReference>
<dbReference type="AlphaFoldDB" id="A0A1M6I317"/>
<dbReference type="SUPFAM" id="SSF51735">
    <property type="entry name" value="NAD(P)-binding Rossmann-fold domains"/>
    <property type="match status" value="1"/>
</dbReference>
<evidence type="ECO:0000313" key="7">
    <source>
        <dbReference type="Proteomes" id="UP000184512"/>
    </source>
</evidence>
<proteinExistence type="inferred from homology"/>
<evidence type="ECO:0000256" key="3">
    <source>
        <dbReference type="SAM" id="MobiDB-lite"/>
    </source>
</evidence>
<dbReference type="Gene3D" id="3.40.50.720">
    <property type="entry name" value="NAD(P)-binding Rossmann-like Domain"/>
    <property type="match status" value="1"/>
</dbReference>
<dbReference type="InterPro" id="IPR000683">
    <property type="entry name" value="Gfo/Idh/MocA-like_OxRdtase_N"/>
</dbReference>
<dbReference type="Pfam" id="PF01408">
    <property type="entry name" value="GFO_IDH_MocA"/>
    <property type="match status" value="1"/>
</dbReference>
<evidence type="ECO:0000256" key="2">
    <source>
        <dbReference type="ARBA" id="ARBA00023002"/>
    </source>
</evidence>
<dbReference type="InterPro" id="IPR055170">
    <property type="entry name" value="GFO_IDH_MocA-like_dom"/>
</dbReference>
<keyword evidence="7" id="KW-1185">Reference proteome</keyword>